<dbReference type="Proteomes" id="UP000035680">
    <property type="component" value="Unassembled WGS sequence"/>
</dbReference>
<protein>
    <submittedName>
        <fullName evidence="2">SRP54_N domain-containing protein</fullName>
    </submittedName>
</protein>
<keyword evidence="1" id="KW-1185">Reference proteome</keyword>
<evidence type="ECO:0000313" key="1">
    <source>
        <dbReference type="Proteomes" id="UP000035680"/>
    </source>
</evidence>
<accession>A0A0K0G146</accession>
<sequence length="68" mass="7783">MKAITDSLAVDLRTLLSTMKVIKLPEKVDEDKEVNEDDKGNETNKSKTVSKIIFQFQHATKRTYRTPS</sequence>
<evidence type="ECO:0000313" key="2">
    <source>
        <dbReference type="WBParaSite" id="SVE_1843300.1"/>
    </source>
</evidence>
<name>A0A0K0G146_STRVS</name>
<reference evidence="2" key="2">
    <citation type="submission" date="2015-08" db="UniProtKB">
        <authorList>
            <consortium name="WormBaseParasite"/>
        </authorList>
    </citation>
    <scope>IDENTIFICATION</scope>
</reference>
<proteinExistence type="predicted"/>
<dbReference type="AlphaFoldDB" id="A0A0K0G146"/>
<reference evidence="1" key="1">
    <citation type="submission" date="2014-07" db="EMBL/GenBank/DDBJ databases">
        <authorList>
            <person name="Martin A.A"/>
            <person name="De Silva N."/>
        </authorList>
    </citation>
    <scope>NUCLEOTIDE SEQUENCE</scope>
</reference>
<organism evidence="1 2">
    <name type="scientific">Strongyloides venezuelensis</name>
    <name type="common">Threadworm</name>
    <dbReference type="NCBI Taxonomy" id="75913"/>
    <lineage>
        <taxon>Eukaryota</taxon>
        <taxon>Metazoa</taxon>
        <taxon>Ecdysozoa</taxon>
        <taxon>Nematoda</taxon>
        <taxon>Chromadorea</taxon>
        <taxon>Rhabditida</taxon>
        <taxon>Tylenchina</taxon>
        <taxon>Panagrolaimomorpha</taxon>
        <taxon>Strongyloidoidea</taxon>
        <taxon>Strongyloididae</taxon>
        <taxon>Strongyloides</taxon>
    </lineage>
</organism>
<dbReference type="WBParaSite" id="SVE_1843300.1">
    <property type="protein sequence ID" value="SVE_1843300.1"/>
    <property type="gene ID" value="SVE_1843300"/>
</dbReference>